<evidence type="ECO:0000313" key="5">
    <source>
        <dbReference type="EMBL" id="GIL74831.1"/>
    </source>
</evidence>
<dbReference type="OrthoDB" id="447953at2759"/>
<dbReference type="GO" id="GO:0034045">
    <property type="term" value="C:phagophore assembly site membrane"/>
    <property type="evidence" value="ECO:0007669"/>
    <property type="project" value="TreeGrafter"/>
</dbReference>
<evidence type="ECO:0000256" key="1">
    <source>
        <dbReference type="ARBA" id="ARBA00023006"/>
    </source>
</evidence>
<dbReference type="PROSITE" id="PS50053">
    <property type="entry name" value="UBIQUITIN_2"/>
    <property type="match status" value="1"/>
</dbReference>
<dbReference type="GO" id="GO:0000422">
    <property type="term" value="P:autophagy of mitochondrion"/>
    <property type="evidence" value="ECO:0007669"/>
    <property type="project" value="TreeGrafter"/>
</dbReference>
<feature type="region of interest" description="Disordered" evidence="3">
    <location>
        <begin position="1121"/>
        <end position="1162"/>
    </location>
</feature>
<dbReference type="InterPro" id="IPR000626">
    <property type="entry name" value="Ubiquitin-like_dom"/>
</dbReference>
<feature type="compositionally biased region" description="Low complexity" evidence="3">
    <location>
        <begin position="649"/>
        <end position="660"/>
    </location>
</feature>
<protein>
    <recommendedName>
        <fullName evidence="4">Ubiquitin-like domain-containing protein</fullName>
    </recommendedName>
</protein>
<feature type="region of interest" description="Disordered" evidence="3">
    <location>
        <begin position="954"/>
        <end position="1049"/>
    </location>
</feature>
<keyword evidence="6" id="KW-1185">Reference proteome</keyword>
<dbReference type="GO" id="GO:0061709">
    <property type="term" value="P:reticulophagy"/>
    <property type="evidence" value="ECO:0007669"/>
    <property type="project" value="TreeGrafter"/>
</dbReference>
<keyword evidence="1" id="KW-0072">Autophagy</keyword>
<feature type="compositionally biased region" description="Polar residues" evidence="3">
    <location>
        <begin position="296"/>
        <end position="314"/>
    </location>
</feature>
<feature type="domain" description="Ubiquitin-like" evidence="4">
    <location>
        <begin position="70"/>
        <end position="131"/>
    </location>
</feature>
<reference evidence="5" key="1">
    <citation type="journal article" date="2021" name="Proc. Natl. Acad. Sci. U.S.A.">
        <title>Three genomes in the algal genus Volvox reveal the fate of a haploid sex-determining region after a transition to homothallism.</title>
        <authorList>
            <person name="Yamamoto K."/>
            <person name="Hamaji T."/>
            <person name="Kawai-Toyooka H."/>
            <person name="Matsuzaki R."/>
            <person name="Takahashi F."/>
            <person name="Nishimura Y."/>
            <person name="Kawachi M."/>
            <person name="Noguchi H."/>
            <person name="Minakuchi Y."/>
            <person name="Umen J.G."/>
            <person name="Toyoda A."/>
            <person name="Nozaki H."/>
        </authorList>
    </citation>
    <scope>NUCLEOTIDE SEQUENCE</scope>
    <source>
        <strain evidence="5">NIES-3786</strain>
    </source>
</reference>
<feature type="compositionally biased region" description="Basic residues" evidence="3">
    <location>
        <begin position="661"/>
        <end position="679"/>
    </location>
</feature>
<dbReference type="PANTHER" id="PTHR13222:SF1">
    <property type="entry name" value="RB1-INDUCIBLE COILED-COIL PROTEIN 1"/>
    <property type="match status" value="1"/>
</dbReference>
<dbReference type="Proteomes" id="UP000747110">
    <property type="component" value="Unassembled WGS sequence"/>
</dbReference>
<accession>A0A8J4CAF4</accession>
<evidence type="ECO:0000313" key="6">
    <source>
        <dbReference type="Proteomes" id="UP000747110"/>
    </source>
</evidence>
<keyword evidence="2" id="KW-0175">Coiled coil</keyword>
<evidence type="ECO:0000259" key="4">
    <source>
        <dbReference type="PROSITE" id="PS50053"/>
    </source>
</evidence>
<dbReference type="SUPFAM" id="SSF54236">
    <property type="entry name" value="Ubiquitin-like"/>
    <property type="match status" value="1"/>
</dbReference>
<dbReference type="InterPro" id="IPR040040">
    <property type="entry name" value="ATG11"/>
</dbReference>
<dbReference type="Pfam" id="PF04108">
    <property type="entry name" value="ATG17_like"/>
    <property type="match status" value="1"/>
</dbReference>
<dbReference type="GO" id="GO:0034517">
    <property type="term" value="P:ribophagy"/>
    <property type="evidence" value="ECO:0007669"/>
    <property type="project" value="TreeGrafter"/>
</dbReference>
<feature type="region of interest" description="Disordered" evidence="3">
    <location>
        <begin position="296"/>
        <end position="325"/>
    </location>
</feature>
<feature type="region of interest" description="Disordered" evidence="3">
    <location>
        <begin position="1469"/>
        <end position="1497"/>
    </location>
</feature>
<feature type="compositionally biased region" description="Low complexity" evidence="3">
    <location>
        <begin position="689"/>
        <end position="698"/>
    </location>
</feature>
<dbReference type="InterPro" id="IPR029071">
    <property type="entry name" value="Ubiquitin-like_domsf"/>
</dbReference>
<dbReference type="GO" id="GO:0000045">
    <property type="term" value="P:autophagosome assembly"/>
    <property type="evidence" value="ECO:0007669"/>
    <property type="project" value="InterPro"/>
</dbReference>
<organism evidence="5 6">
    <name type="scientific">Volvox reticuliferus</name>
    <dbReference type="NCBI Taxonomy" id="1737510"/>
    <lineage>
        <taxon>Eukaryota</taxon>
        <taxon>Viridiplantae</taxon>
        <taxon>Chlorophyta</taxon>
        <taxon>core chlorophytes</taxon>
        <taxon>Chlorophyceae</taxon>
        <taxon>CS clade</taxon>
        <taxon>Chlamydomonadales</taxon>
        <taxon>Volvocaceae</taxon>
        <taxon>Volvox</taxon>
    </lineage>
</organism>
<feature type="compositionally biased region" description="Low complexity" evidence="3">
    <location>
        <begin position="964"/>
        <end position="988"/>
    </location>
</feature>
<dbReference type="GO" id="GO:0019901">
    <property type="term" value="F:protein kinase binding"/>
    <property type="evidence" value="ECO:0007669"/>
    <property type="project" value="TreeGrafter"/>
</dbReference>
<evidence type="ECO:0000256" key="3">
    <source>
        <dbReference type="SAM" id="MobiDB-lite"/>
    </source>
</evidence>
<evidence type="ECO:0000256" key="2">
    <source>
        <dbReference type="SAM" id="Coils"/>
    </source>
</evidence>
<feature type="non-terminal residue" evidence="5">
    <location>
        <position position="1519"/>
    </location>
</feature>
<dbReference type="GO" id="GO:1990316">
    <property type="term" value="C:Atg1/ULK1 kinase complex"/>
    <property type="evidence" value="ECO:0007669"/>
    <property type="project" value="TreeGrafter"/>
</dbReference>
<sequence length="1519" mass="157989">NQAICIYVLPICSFVVCLQSSVILQLQLFNACPYDLRVPVPARHSFLTYAYVGIYWKGPSPGQAGRSEMASLLVLVAHSGRTLQLDVQASTRVDAVQHALVSFTGIPVADQIAMYQGARLDPAKLLGAYRLPVDPAVVALEDHPVFLYCRSYLKPGAALPPPEALPPLHVQVPPLAEVNLTHPLHTAPSPLVRALPDYERHFQHHLATTRAYWDVAQTRLQRCRQLLSEQEVQARAADAARANVEAHYNYILNSYQTFLAKYNAQHTAHAALLATFPSDLAALEAIELHPSLQQQPVSYEDSGLSQPGQPNLHTSGGGCSLSATAPASTLGPRRLADLYPVQRLREWAETCSRSHASFGAKVSELEALFQLLRKDVEGLFMQAPSVDLDALGRQMAEHEALLDEHSSMVQVLSKDLRTVRTLVEDVVRQLGSAAGGPTGGGLRQGGLHDAAAAMEAIHETHRNRVLPRLAQLDSQLACFAARVEASKVAMSRDVLAQLQRISGQQSRIRDMKNKLAAFHEVLSRQDAAFAELRVVHRLPSAYRALLAEVVRRSAWHQLYSGQAGKLAEHMARVRDKEAGRRAAFVSQVARYIPNELLGRAGLASEPPHCQVTVPPPEVPLISVAMADLQRLTYLDERMLAASASLRVSAVPPPHSAASSVHHQHQHQHQHTHQHQHHRGSVVDPVAYGSQHQHQHQSQAGCRLGGPPTTPYPGTVAVLDADPPPPTDSENALEMENARLRAELANYIAAACIRELNAAAPSSSGEGQQSSGATDSSAAQQAGAAPPTSTAGATSSTPRNARVSGGGAGREQSQSIAVPAVAGSPPAPQRRDPAEILMAMQRALGMKDDFIRQQQRERAALASRAAAYEERIAALELLLMQRARGNDGDEVHGVEREQAMATATRRVDFSSGASTMTRIMSQAAQGQVELVGCSGQGEAGEHQPGIEEAVMNPAEEGPEKGFEGGEVAASGRSGGNSAVGSGVAAYGEGDNNLGAPPSLVATVDSVENPGGEKHGSSSMADVTLDRPKDNSGLEGLVVSHDDSRDAPLPALDLGAHQADAERPSTSALSPFSLEASQQQLLFSHRKAVDTMSGTLPCAAGGLLSTATDVAACQSACVDDAESTTNAAGSSGSSGSGIQARRKSSGPQSIPQISAGVRRSSAVPVEEPTVQYEAHVPMSFGSLPFATSLPVGSGLANHLVSPPSGGIGLGLALGFGLASLAEAPGRLPREEEGDLGSTSSDSSKRTGDDDGGSSGSARRPSIDVEDDGPEAGNAETPDSRGVLHGSSGGASSGTLQFQPSWSAQVSGDWVLRAAGSGNSAATTGTVAAGRDDAVSVTIATGREGGFSSGVEEIAKGGRGGREDPAEHVACDMAVSNGGAADAGQGEFDASGAALECTVADAGEPPGPGSGNLCDEGALAEDVPDIDEIFDSDGAWEVASEAAAASPALAATVAMEAVVVVEGSDIGVGLAAESSGDLGDGDKVGSCSDGGGVQDDGAGGVKMAQGIETSSGYESVGSDIAG</sequence>
<gene>
    <name evidence="5" type="ORF">Vretifemale_4634</name>
</gene>
<feature type="coiled-coil region" evidence="2">
    <location>
        <begin position="850"/>
        <end position="877"/>
    </location>
</feature>
<feature type="region of interest" description="Disordered" evidence="3">
    <location>
        <begin position="649"/>
        <end position="730"/>
    </location>
</feature>
<dbReference type="GO" id="GO:0034727">
    <property type="term" value="P:piecemeal microautophagy of the nucleus"/>
    <property type="evidence" value="ECO:0007669"/>
    <property type="project" value="TreeGrafter"/>
</dbReference>
<feature type="compositionally biased region" description="Gly residues" evidence="3">
    <location>
        <begin position="1485"/>
        <end position="1497"/>
    </location>
</feature>
<comment type="caution">
    <text evidence="5">The sequence shown here is derived from an EMBL/GenBank/DDBJ whole genome shotgun (WGS) entry which is preliminary data.</text>
</comment>
<dbReference type="EMBL" id="BNCP01000006">
    <property type="protein sequence ID" value="GIL74831.1"/>
    <property type="molecule type" value="Genomic_DNA"/>
</dbReference>
<feature type="region of interest" description="Disordered" evidence="3">
    <location>
        <begin position="1224"/>
        <end position="1294"/>
    </location>
</feature>
<dbReference type="GO" id="GO:0060090">
    <property type="term" value="F:molecular adaptor activity"/>
    <property type="evidence" value="ECO:0007669"/>
    <property type="project" value="TreeGrafter"/>
</dbReference>
<dbReference type="Gene3D" id="3.10.20.90">
    <property type="entry name" value="Phosphatidylinositol 3-kinase Catalytic Subunit, Chain A, domain 1"/>
    <property type="match status" value="1"/>
</dbReference>
<feature type="region of interest" description="Disordered" evidence="3">
    <location>
        <begin position="760"/>
        <end position="831"/>
    </location>
</feature>
<dbReference type="InterPro" id="IPR045326">
    <property type="entry name" value="ATG17-like_dom"/>
</dbReference>
<dbReference type="PANTHER" id="PTHR13222">
    <property type="entry name" value="RB1-INDUCIBLE COILED-COIL"/>
    <property type="match status" value="1"/>
</dbReference>
<proteinExistence type="predicted"/>
<feature type="compositionally biased region" description="Low complexity" evidence="3">
    <location>
        <begin position="760"/>
        <end position="797"/>
    </location>
</feature>
<name>A0A8J4CAF4_9CHLO</name>